<dbReference type="PANTHER" id="PTHR47332:SF4">
    <property type="entry name" value="SET DOMAIN-CONTAINING PROTEIN 5"/>
    <property type="match status" value="1"/>
</dbReference>
<dbReference type="InterPro" id="IPR001214">
    <property type="entry name" value="SET_dom"/>
</dbReference>
<dbReference type="InterPro" id="IPR046341">
    <property type="entry name" value="SET_dom_sf"/>
</dbReference>
<keyword evidence="3" id="KW-1185">Reference proteome</keyword>
<dbReference type="SMART" id="SM00317">
    <property type="entry name" value="SET"/>
    <property type="match status" value="1"/>
</dbReference>
<dbReference type="PANTHER" id="PTHR47332">
    <property type="entry name" value="SET DOMAIN-CONTAINING PROTEIN 5"/>
    <property type="match status" value="1"/>
</dbReference>
<proteinExistence type="predicted"/>
<dbReference type="EMBL" id="SOZI01000123">
    <property type="protein sequence ID" value="TNY18753.1"/>
    <property type="molecule type" value="Genomic_DNA"/>
</dbReference>
<dbReference type="Gene3D" id="2.170.270.10">
    <property type="entry name" value="SET domain"/>
    <property type="match status" value="1"/>
</dbReference>
<organism evidence="2 3">
    <name type="scientific">Rhodotorula diobovata</name>
    <dbReference type="NCBI Taxonomy" id="5288"/>
    <lineage>
        <taxon>Eukaryota</taxon>
        <taxon>Fungi</taxon>
        <taxon>Dikarya</taxon>
        <taxon>Basidiomycota</taxon>
        <taxon>Pucciniomycotina</taxon>
        <taxon>Microbotryomycetes</taxon>
        <taxon>Sporidiobolales</taxon>
        <taxon>Sporidiobolaceae</taxon>
        <taxon>Rhodotorula</taxon>
    </lineage>
</organism>
<dbReference type="OrthoDB" id="265717at2759"/>
<reference evidence="2 3" key="1">
    <citation type="submission" date="2019-03" db="EMBL/GenBank/DDBJ databases">
        <title>Rhodosporidium diobovatum UCD-FST 08-225 genome sequencing, assembly, and annotation.</title>
        <authorList>
            <person name="Fakankun I.U."/>
            <person name="Fristensky B."/>
            <person name="Levin D.B."/>
        </authorList>
    </citation>
    <scope>NUCLEOTIDE SEQUENCE [LARGE SCALE GENOMIC DNA]</scope>
    <source>
        <strain evidence="2 3">UCD-FST 08-225</strain>
    </source>
</reference>
<dbReference type="Pfam" id="PF00856">
    <property type="entry name" value="SET"/>
    <property type="match status" value="1"/>
</dbReference>
<dbReference type="AlphaFoldDB" id="A0A5C5FPM6"/>
<sequence length="346" mass="37733">MLRAAARSCRPRARPTSYPAPLPALRRSFFWSSGSGSSAGAAAADLASTHIPTVAPDLLPLLFGVVVANAAFDDDQDEDKLTSPPWEVRSFGDKGAGAVASRDIQMGELLIAERPLMVWPNGINAEEAKKLFDGLTPREQEVFMALSPGTDGEGLVQRLDEIRARRATNGFSIPLPSVPGLTAGGRSVAMVFPKIARLNHSCTPNATQVMNFQTLRMEVYAIRPIAKGEELNIEYLPGSVTRTSDERRNLLAMHFNFPRCLCAVCSASPEHVAQSDTRRREIRQISETIKAGRSDRKATVAKMERIRVLLNEEGYKALPDFGDEGLNTSFRIFLSLHAQSSEPATA</sequence>
<gene>
    <name evidence="2" type="ORF">DMC30DRAFT_37797</name>
</gene>
<dbReference type="PROSITE" id="PS50280">
    <property type="entry name" value="SET"/>
    <property type="match status" value="1"/>
</dbReference>
<dbReference type="Proteomes" id="UP000311382">
    <property type="component" value="Unassembled WGS sequence"/>
</dbReference>
<evidence type="ECO:0000313" key="3">
    <source>
        <dbReference type="Proteomes" id="UP000311382"/>
    </source>
</evidence>
<comment type="caution">
    <text evidence="2">The sequence shown here is derived from an EMBL/GenBank/DDBJ whole genome shotgun (WGS) entry which is preliminary data.</text>
</comment>
<protein>
    <recommendedName>
        <fullName evidence="1">SET domain-containing protein</fullName>
    </recommendedName>
</protein>
<evidence type="ECO:0000259" key="1">
    <source>
        <dbReference type="PROSITE" id="PS50280"/>
    </source>
</evidence>
<accession>A0A5C5FPM6</accession>
<dbReference type="STRING" id="5288.A0A5C5FPM6"/>
<dbReference type="InterPro" id="IPR053185">
    <property type="entry name" value="SET_domain_protein"/>
</dbReference>
<dbReference type="CDD" id="cd20071">
    <property type="entry name" value="SET_SMYD"/>
    <property type="match status" value="1"/>
</dbReference>
<feature type="domain" description="SET" evidence="1">
    <location>
        <begin position="84"/>
        <end position="236"/>
    </location>
</feature>
<dbReference type="SUPFAM" id="SSF82199">
    <property type="entry name" value="SET domain"/>
    <property type="match status" value="1"/>
</dbReference>
<evidence type="ECO:0000313" key="2">
    <source>
        <dbReference type="EMBL" id="TNY18753.1"/>
    </source>
</evidence>
<name>A0A5C5FPM6_9BASI</name>